<evidence type="ECO:0000256" key="3">
    <source>
        <dbReference type="ARBA" id="ARBA00022801"/>
    </source>
</evidence>
<dbReference type="SUPFAM" id="SSF52266">
    <property type="entry name" value="SGNH hydrolase"/>
    <property type="match status" value="1"/>
</dbReference>
<feature type="compositionally biased region" description="Low complexity" evidence="5">
    <location>
        <begin position="55"/>
        <end position="72"/>
    </location>
</feature>
<accession>A0AAF0XHF5</accession>
<dbReference type="PANTHER" id="PTHR22835:SF532">
    <property type="entry name" value="SERINE-RICH ADHESIN FOR PLATELETS-LIKE ISOFORM X1"/>
    <property type="match status" value="1"/>
</dbReference>
<keyword evidence="2" id="KW-0732">Signal</keyword>
<protein>
    <submittedName>
        <fullName evidence="6">Uncharacterized protein</fullName>
    </submittedName>
</protein>
<keyword evidence="3" id="KW-0378">Hydrolase</keyword>
<feature type="compositionally biased region" description="Low complexity" evidence="5">
    <location>
        <begin position="81"/>
        <end position="97"/>
    </location>
</feature>
<sequence>MPSSSESPPDSSTSKSPPSSPTPSSDQSPPTPSSSQSPPGSSEPPSSESPPPSPSSSQSPPASPSSDQSPPSSSTPPSQPSPSANTPTSSSNVGFNSTGSSTVNTGVNVGGSGSASISINISFKGSFSRVFAFGGSYTDTGNAQAMGALSNFFFGANSPYGKTGFGRPSNRMSDGRLVLDFLCDALALPPPQPYKSATADFSGGVNFALAGATSLGSDIFAKYKIGLNLAWKMHLSMKMQIDWFNTYYQQKICKGQDLQTCKPDFENALFWIGEMGVNDYSRSFKTSISMQMLTDSCILHINQLLMTLLQNGARYIVVQGLPPVGCLSSGVSLCPLKNLDKMGCVTIINTAIMMHNQILQKKIEGFQRQYPDRAIIYGDSWNAYMAILASPQKYQIQEPFKACCGARDGLFNFNQHSFCGFPGTTTCPDPSKYVNWDGIHLTEAMHKHITQLLLHGGFCHPSFDTIVKKKLGT</sequence>
<evidence type="ECO:0000313" key="7">
    <source>
        <dbReference type="Proteomes" id="UP000077755"/>
    </source>
</evidence>
<name>A0AAF0XHF5_DAUCS</name>
<dbReference type="CDD" id="cd01837">
    <property type="entry name" value="SGNH_plant_lipase_like"/>
    <property type="match status" value="1"/>
</dbReference>
<evidence type="ECO:0000256" key="4">
    <source>
        <dbReference type="ARBA" id="ARBA00023180"/>
    </source>
</evidence>
<proteinExistence type="inferred from homology"/>
<dbReference type="InterPro" id="IPR001087">
    <property type="entry name" value="GDSL"/>
</dbReference>
<keyword evidence="7" id="KW-1185">Reference proteome</keyword>
<gene>
    <name evidence="6" type="ORF">DCAR_0727597</name>
</gene>
<dbReference type="InterPro" id="IPR036514">
    <property type="entry name" value="SGNH_hydro_sf"/>
</dbReference>
<dbReference type="GO" id="GO:0016788">
    <property type="term" value="F:hydrolase activity, acting on ester bonds"/>
    <property type="evidence" value="ECO:0007669"/>
    <property type="project" value="InterPro"/>
</dbReference>
<organism evidence="6 7">
    <name type="scientific">Daucus carota subsp. sativus</name>
    <name type="common">Carrot</name>
    <dbReference type="NCBI Taxonomy" id="79200"/>
    <lineage>
        <taxon>Eukaryota</taxon>
        <taxon>Viridiplantae</taxon>
        <taxon>Streptophyta</taxon>
        <taxon>Embryophyta</taxon>
        <taxon>Tracheophyta</taxon>
        <taxon>Spermatophyta</taxon>
        <taxon>Magnoliopsida</taxon>
        <taxon>eudicotyledons</taxon>
        <taxon>Gunneridae</taxon>
        <taxon>Pentapetalae</taxon>
        <taxon>asterids</taxon>
        <taxon>campanulids</taxon>
        <taxon>Apiales</taxon>
        <taxon>Apiaceae</taxon>
        <taxon>Apioideae</taxon>
        <taxon>Scandiceae</taxon>
        <taxon>Daucinae</taxon>
        <taxon>Daucus</taxon>
        <taxon>Daucus sect. Daucus</taxon>
    </lineage>
</organism>
<dbReference type="AlphaFoldDB" id="A0AAF0XHF5"/>
<feature type="compositionally biased region" description="Low complexity" evidence="5">
    <location>
        <begin position="1"/>
        <end position="46"/>
    </location>
</feature>
<dbReference type="EMBL" id="CP093349">
    <property type="protein sequence ID" value="WOH08160.1"/>
    <property type="molecule type" value="Genomic_DNA"/>
</dbReference>
<reference evidence="6" key="1">
    <citation type="journal article" date="2016" name="Nat. Genet.">
        <title>A high-quality carrot genome assembly provides new insights into carotenoid accumulation and asterid genome evolution.</title>
        <authorList>
            <person name="Iorizzo M."/>
            <person name="Ellison S."/>
            <person name="Senalik D."/>
            <person name="Zeng P."/>
            <person name="Satapoomin P."/>
            <person name="Huang J."/>
            <person name="Bowman M."/>
            <person name="Iovene M."/>
            <person name="Sanseverino W."/>
            <person name="Cavagnaro P."/>
            <person name="Yildiz M."/>
            <person name="Macko-Podgorni A."/>
            <person name="Moranska E."/>
            <person name="Grzebelus E."/>
            <person name="Grzebelus D."/>
            <person name="Ashrafi H."/>
            <person name="Zheng Z."/>
            <person name="Cheng S."/>
            <person name="Spooner D."/>
            <person name="Van Deynze A."/>
            <person name="Simon P."/>
        </authorList>
    </citation>
    <scope>NUCLEOTIDE SEQUENCE</scope>
    <source>
        <tissue evidence="6">Leaf</tissue>
    </source>
</reference>
<feature type="region of interest" description="Disordered" evidence="5">
    <location>
        <begin position="1"/>
        <end position="97"/>
    </location>
</feature>
<evidence type="ECO:0000256" key="2">
    <source>
        <dbReference type="ARBA" id="ARBA00022729"/>
    </source>
</evidence>
<evidence type="ECO:0000256" key="5">
    <source>
        <dbReference type="SAM" id="MobiDB-lite"/>
    </source>
</evidence>
<reference evidence="6" key="2">
    <citation type="submission" date="2022-03" db="EMBL/GenBank/DDBJ databases">
        <title>Draft title - Genomic analysis of global carrot germplasm unveils the trajectory of domestication and the origin of high carotenoid orange carrot.</title>
        <authorList>
            <person name="Iorizzo M."/>
            <person name="Ellison S."/>
            <person name="Senalik D."/>
            <person name="Macko-Podgorni A."/>
            <person name="Grzebelus D."/>
            <person name="Bostan H."/>
            <person name="Rolling W."/>
            <person name="Curaba J."/>
            <person name="Simon P."/>
        </authorList>
    </citation>
    <scope>NUCLEOTIDE SEQUENCE</scope>
    <source>
        <tissue evidence="6">Leaf</tissue>
    </source>
</reference>
<comment type="similarity">
    <text evidence="1">Belongs to the 'GDSL' lipolytic enzyme family.</text>
</comment>
<dbReference type="PANTHER" id="PTHR22835">
    <property type="entry name" value="ZINC FINGER FYVE DOMAIN CONTAINING PROTEIN"/>
    <property type="match status" value="1"/>
</dbReference>
<dbReference type="Pfam" id="PF00657">
    <property type="entry name" value="Lipase_GDSL"/>
    <property type="match status" value="1"/>
</dbReference>
<dbReference type="Gene3D" id="3.40.50.1110">
    <property type="entry name" value="SGNH hydrolase"/>
    <property type="match status" value="1"/>
</dbReference>
<dbReference type="InterPro" id="IPR035669">
    <property type="entry name" value="SGNH_plant_lipase-like"/>
</dbReference>
<dbReference type="Proteomes" id="UP000077755">
    <property type="component" value="Chromosome 7"/>
</dbReference>
<evidence type="ECO:0000256" key="1">
    <source>
        <dbReference type="ARBA" id="ARBA00008668"/>
    </source>
</evidence>
<keyword evidence="4" id="KW-0325">Glycoprotein</keyword>
<evidence type="ECO:0000313" key="6">
    <source>
        <dbReference type="EMBL" id="WOH08160.1"/>
    </source>
</evidence>